<dbReference type="EMBL" id="VTXP01000015">
    <property type="protein sequence ID" value="NOJ25258.1"/>
    <property type="molecule type" value="Genomic_DNA"/>
</dbReference>
<accession>A0AAP6ZTV0</accession>
<sequence>MGNLRISPELGFCKFNVPEVELEKGSLTFVHADPVEAALPNFSYAVVDTKKYLDWCISSSSSEYIPMDLDDLLHSGSLTPVNDYNKSQSKVQALLKAYAEQGDIEIKCPVFTDHHHILQQGRHRLWFFNHLNLPFFVVAASARALNTLEKDKLFYDYEKGRSRFVFNRKLEKIQDLLVQES</sequence>
<evidence type="ECO:0000313" key="1">
    <source>
        <dbReference type="EMBL" id="NOJ25258.1"/>
    </source>
</evidence>
<protein>
    <submittedName>
        <fullName evidence="1">Uncharacterized protein</fullName>
    </submittedName>
</protein>
<name>A0AAP6ZTV0_9VIBR</name>
<dbReference type="Proteomes" id="UP000576645">
    <property type="component" value="Unassembled WGS sequence"/>
</dbReference>
<proteinExistence type="predicted"/>
<dbReference type="RefSeq" id="WP_171353754.1">
    <property type="nucleotide sequence ID" value="NZ_VTXP01000015.1"/>
</dbReference>
<evidence type="ECO:0000313" key="2">
    <source>
        <dbReference type="Proteomes" id="UP000576645"/>
    </source>
</evidence>
<gene>
    <name evidence="1" type="ORF">F0238_21265</name>
</gene>
<organism evidence="1 2">
    <name type="scientific">Vibrio coralliilyticus</name>
    <dbReference type="NCBI Taxonomy" id="190893"/>
    <lineage>
        <taxon>Bacteria</taxon>
        <taxon>Pseudomonadati</taxon>
        <taxon>Pseudomonadota</taxon>
        <taxon>Gammaproteobacteria</taxon>
        <taxon>Vibrionales</taxon>
        <taxon>Vibrionaceae</taxon>
        <taxon>Vibrio</taxon>
    </lineage>
</organism>
<reference evidence="1 2" key="1">
    <citation type="submission" date="2019-09" db="EMBL/GenBank/DDBJ databases">
        <title>Draft genome sequencing and comparative genomics of hatchery-associated Vibrios.</title>
        <authorList>
            <person name="Kehlet-Delgado H."/>
            <person name="Mueller R.S."/>
        </authorList>
    </citation>
    <scope>NUCLEOTIDE SEQUENCE [LARGE SCALE GENOMIC DNA]</scope>
    <source>
        <strain evidence="1 2">09-121-3</strain>
    </source>
</reference>
<dbReference type="AlphaFoldDB" id="A0AAP6ZTV0"/>
<comment type="caution">
    <text evidence="1">The sequence shown here is derived from an EMBL/GenBank/DDBJ whole genome shotgun (WGS) entry which is preliminary data.</text>
</comment>